<dbReference type="EMBL" id="HG937693">
    <property type="protein sequence ID" value="CDP34093.1"/>
    <property type="molecule type" value="Genomic_DNA"/>
</dbReference>
<dbReference type="SUPFAM" id="SSF55729">
    <property type="entry name" value="Acyl-CoA N-acyltransferases (Nat)"/>
    <property type="match status" value="1"/>
</dbReference>
<feature type="domain" description="N-acetyltransferase" evidence="4">
    <location>
        <begin position="2"/>
        <end position="158"/>
    </location>
</feature>
<keyword evidence="2" id="KW-0012">Acyltransferase</keyword>
<dbReference type="Gene3D" id="3.40.630.30">
    <property type="match status" value="1"/>
</dbReference>
<dbReference type="InterPro" id="IPR000182">
    <property type="entry name" value="GNAT_dom"/>
</dbReference>
<accession>A0A060SZF1</accession>
<evidence type="ECO:0000256" key="3">
    <source>
        <dbReference type="SAM" id="MobiDB-lite"/>
    </source>
</evidence>
<dbReference type="PROSITE" id="PS51186">
    <property type="entry name" value="GNAT"/>
    <property type="match status" value="1"/>
</dbReference>
<keyword evidence="1" id="KW-0808">Transferase</keyword>
<dbReference type="GO" id="GO:0004596">
    <property type="term" value="F:protein-N-terminal amino-acid acetyltransferase activity"/>
    <property type="evidence" value="ECO:0007669"/>
    <property type="project" value="TreeGrafter"/>
</dbReference>
<reference evidence="5" key="1">
    <citation type="submission" date="2014-02" db="EMBL/GenBank/DDBJ databases">
        <authorList>
            <person name="Genoscope - CEA"/>
        </authorList>
    </citation>
    <scope>NUCLEOTIDE SEQUENCE</scope>
    <source>
        <strain evidence="5">LS3</strain>
    </source>
</reference>
<evidence type="ECO:0000256" key="1">
    <source>
        <dbReference type="ARBA" id="ARBA00022679"/>
    </source>
</evidence>
<dbReference type="InterPro" id="IPR051646">
    <property type="entry name" value="NatB_acetyltransferase_subunit"/>
</dbReference>
<dbReference type="CDD" id="cd04301">
    <property type="entry name" value="NAT_SF"/>
    <property type="match status" value="1"/>
</dbReference>
<reference evidence="5" key="2">
    <citation type="submission" date="2014-06" db="EMBL/GenBank/DDBJ databases">
        <title>The complete genome of Blastobotrys (Arxula) adeninivorans LS3 - a yeast of biotechnological interest.</title>
        <authorList>
            <person name="Kunze G."/>
            <person name="Gaillardin C."/>
            <person name="Czernicka M."/>
            <person name="Durrens P."/>
            <person name="Martin T."/>
            <person name="Boer E."/>
            <person name="Gabaldon T."/>
            <person name="Cruz J."/>
            <person name="Talla E."/>
            <person name="Marck C."/>
            <person name="Goffeau A."/>
            <person name="Barbe V."/>
            <person name="Baret P."/>
            <person name="Baronian K."/>
            <person name="Beier S."/>
            <person name="Bleykasten C."/>
            <person name="Bode R."/>
            <person name="Casaregola S."/>
            <person name="Despons L."/>
            <person name="Fairhead C."/>
            <person name="Giersberg M."/>
            <person name="Gierski P."/>
            <person name="Hahnel U."/>
            <person name="Hartmann A."/>
            <person name="Jankowska D."/>
            <person name="Jubin C."/>
            <person name="Jung P."/>
            <person name="Lafontaine I."/>
            <person name="Leh-Louis V."/>
            <person name="Lemaire M."/>
            <person name="Marcet-Houben M."/>
            <person name="Mascher M."/>
            <person name="Morel G."/>
            <person name="Richard G.-F."/>
            <person name="Riechen J."/>
            <person name="Sacerdot C."/>
            <person name="Sarkar A."/>
            <person name="Savel G."/>
            <person name="Schacherer J."/>
            <person name="Sherman D."/>
            <person name="Straub M.-L."/>
            <person name="Stein N."/>
            <person name="Thierry A."/>
            <person name="Trautwein-Schult A."/>
            <person name="Westhof E."/>
            <person name="Worch S."/>
            <person name="Dujon B."/>
            <person name="Souciet J.-L."/>
            <person name="Wincker P."/>
            <person name="Scholz U."/>
            <person name="Neuveglise N."/>
        </authorList>
    </citation>
    <scope>NUCLEOTIDE SEQUENCE</scope>
    <source>
        <strain evidence="5">LS3</strain>
    </source>
</reference>
<organism evidence="5">
    <name type="scientific">Blastobotrys adeninivorans</name>
    <name type="common">Yeast</name>
    <name type="synonym">Arxula adeninivorans</name>
    <dbReference type="NCBI Taxonomy" id="409370"/>
    <lineage>
        <taxon>Eukaryota</taxon>
        <taxon>Fungi</taxon>
        <taxon>Dikarya</taxon>
        <taxon>Ascomycota</taxon>
        <taxon>Saccharomycotina</taxon>
        <taxon>Dipodascomycetes</taxon>
        <taxon>Dipodascales</taxon>
        <taxon>Trichomonascaceae</taxon>
        <taxon>Blastobotrys</taxon>
    </lineage>
</organism>
<proteinExistence type="predicted"/>
<dbReference type="PANTHER" id="PTHR45910">
    <property type="entry name" value="N-ALPHA-ACETYLTRANSFERASE 20"/>
    <property type="match status" value="1"/>
</dbReference>
<evidence type="ECO:0000259" key="4">
    <source>
        <dbReference type="PROSITE" id="PS51186"/>
    </source>
</evidence>
<dbReference type="PhylomeDB" id="A0A060SZF1"/>
<gene>
    <name evidence="5" type="ORF">GNLVRS02_ARAD1C04532g</name>
</gene>
<feature type="region of interest" description="Disordered" evidence="3">
    <location>
        <begin position="160"/>
        <end position="188"/>
    </location>
</feature>
<protein>
    <submittedName>
        <fullName evidence="5">ARAD1C04532p</fullName>
    </submittedName>
</protein>
<sequence>MTSIVPFRATDLLKMGSVNLDVLTENYHLGYYLQYLATWPDMVFQAISPGGKMTGYMIGKSEGRGQEWHSHVTAVTVDYDHRRLGIARQLVRHLEHVSSEDSIGCYFMDLFVRTSNKTAIDMYKRMGFSVFRRVVGYYSSGEPGDDAEDGFDMRMPLKRDSNRQSLVKSAHTEESPHFEYKYDPASLK</sequence>
<feature type="compositionally biased region" description="Basic and acidic residues" evidence="3">
    <location>
        <begin position="170"/>
        <end position="182"/>
    </location>
</feature>
<dbReference type="PANTHER" id="PTHR45910:SF1">
    <property type="entry name" value="N-ALPHA-ACETYLTRANSFERASE 20"/>
    <property type="match status" value="1"/>
</dbReference>
<dbReference type="GO" id="GO:0031416">
    <property type="term" value="C:NatB complex"/>
    <property type="evidence" value="ECO:0007669"/>
    <property type="project" value="TreeGrafter"/>
</dbReference>
<dbReference type="AlphaFoldDB" id="A0A060SZF1"/>
<evidence type="ECO:0000256" key="2">
    <source>
        <dbReference type="ARBA" id="ARBA00023315"/>
    </source>
</evidence>
<name>A0A060SZF1_BLAAD</name>
<evidence type="ECO:0000313" key="5">
    <source>
        <dbReference type="EMBL" id="CDP34093.1"/>
    </source>
</evidence>
<dbReference type="Pfam" id="PF00583">
    <property type="entry name" value="Acetyltransf_1"/>
    <property type="match status" value="1"/>
</dbReference>
<dbReference type="InterPro" id="IPR016181">
    <property type="entry name" value="Acyl_CoA_acyltransferase"/>
</dbReference>